<feature type="transmembrane region" description="Helical" evidence="6">
    <location>
        <begin position="314"/>
        <end position="334"/>
    </location>
</feature>
<evidence type="ECO:0000256" key="6">
    <source>
        <dbReference type="SAM" id="Phobius"/>
    </source>
</evidence>
<name>A0ABZ2ZUP8_9MICC</name>
<reference evidence="7 8" key="1">
    <citation type="submission" date="2024-04" db="EMBL/GenBank/DDBJ databases">
        <title>Arthrobacter sp. from Plains bison fecal sample.</title>
        <authorList>
            <person name="Ruzzini A."/>
        </authorList>
    </citation>
    <scope>NUCLEOTIDE SEQUENCE [LARGE SCALE GENOMIC DNA]</scope>
    <source>
        <strain evidence="7 8">EINP1</strain>
    </source>
</reference>
<dbReference type="PANTHER" id="PTHR32196:SF72">
    <property type="entry name" value="RIBOSE IMPORT PERMEASE PROTEIN RBSC"/>
    <property type="match status" value="1"/>
</dbReference>
<evidence type="ECO:0000256" key="1">
    <source>
        <dbReference type="ARBA" id="ARBA00004651"/>
    </source>
</evidence>
<evidence type="ECO:0000313" key="7">
    <source>
        <dbReference type="EMBL" id="WZP15898.1"/>
    </source>
</evidence>
<feature type="transmembrane region" description="Helical" evidence="6">
    <location>
        <begin position="183"/>
        <end position="205"/>
    </location>
</feature>
<feature type="transmembrane region" description="Helical" evidence="6">
    <location>
        <begin position="290"/>
        <end position="308"/>
    </location>
</feature>
<keyword evidence="8" id="KW-1185">Reference proteome</keyword>
<evidence type="ECO:0000256" key="3">
    <source>
        <dbReference type="ARBA" id="ARBA00022692"/>
    </source>
</evidence>
<keyword evidence="4 6" id="KW-1133">Transmembrane helix</keyword>
<dbReference type="EMBL" id="CP151657">
    <property type="protein sequence ID" value="WZP15898.1"/>
    <property type="molecule type" value="Genomic_DNA"/>
</dbReference>
<dbReference type="Pfam" id="PF02653">
    <property type="entry name" value="BPD_transp_2"/>
    <property type="match status" value="1"/>
</dbReference>
<keyword evidence="3 6" id="KW-0812">Transmembrane</keyword>
<evidence type="ECO:0000256" key="2">
    <source>
        <dbReference type="ARBA" id="ARBA00022475"/>
    </source>
</evidence>
<evidence type="ECO:0000256" key="5">
    <source>
        <dbReference type="ARBA" id="ARBA00023136"/>
    </source>
</evidence>
<feature type="transmembrane region" description="Helical" evidence="6">
    <location>
        <begin position="107"/>
        <end position="133"/>
    </location>
</feature>
<comment type="subcellular location">
    <subcellularLocation>
        <location evidence="1">Cell membrane</location>
        <topology evidence="1">Multi-pass membrane protein</topology>
    </subcellularLocation>
</comment>
<organism evidence="7 8">
    <name type="scientific">Arthrobacter citreus</name>
    <dbReference type="NCBI Taxonomy" id="1670"/>
    <lineage>
        <taxon>Bacteria</taxon>
        <taxon>Bacillati</taxon>
        <taxon>Actinomycetota</taxon>
        <taxon>Actinomycetes</taxon>
        <taxon>Micrococcales</taxon>
        <taxon>Micrococcaceae</taxon>
        <taxon>Arthrobacter</taxon>
    </lineage>
</organism>
<feature type="transmembrane region" description="Helical" evidence="6">
    <location>
        <begin position="72"/>
        <end position="101"/>
    </location>
</feature>
<dbReference type="PANTHER" id="PTHR32196">
    <property type="entry name" value="ABC TRANSPORTER PERMEASE PROTEIN YPHD-RELATED-RELATED"/>
    <property type="match status" value="1"/>
</dbReference>
<feature type="transmembrane region" description="Helical" evidence="6">
    <location>
        <begin position="234"/>
        <end position="253"/>
    </location>
</feature>
<protein>
    <submittedName>
        <fullName evidence="7">ABC transporter permease</fullName>
    </submittedName>
</protein>
<dbReference type="InterPro" id="IPR001851">
    <property type="entry name" value="ABC_transp_permease"/>
</dbReference>
<evidence type="ECO:0000313" key="8">
    <source>
        <dbReference type="Proteomes" id="UP001448858"/>
    </source>
</evidence>
<proteinExistence type="predicted"/>
<sequence>MSEQVSATPQPSASSADIVTVQRAAPRSGVNLALWWDRVGIFLVLLLLIALMCVVAPNFATVDNALNVARAVSINAILAAGMTVVILTGGIDLSVGSIVAVSGVLSVLLWVNGVPSFIAVLVGIVVGALAGLVNGLLTAYLALPAFIVTLGAMTYLRGAAYSLTDGQPLVANGLGFRGLGNGTVAGLPTPVVVMVLVYVAVWFLLERTKYGRHIYAVGGNKEAARLAGVRVRPLIASVYLISGATAGLAGVIFSARVLSGQPTAGSGYELDAIAAVVLGGTSLMGGRGRILGTLVGALIIGVLSNGLVLMNVPFFYQLVVKGVVIVVAVGLDSLKRLGRTTD</sequence>
<dbReference type="CDD" id="cd06579">
    <property type="entry name" value="TM_PBP1_transp_AraH_like"/>
    <property type="match status" value="1"/>
</dbReference>
<feature type="transmembrane region" description="Helical" evidence="6">
    <location>
        <begin position="140"/>
        <end position="163"/>
    </location>
</feature>
<gene>
    <name evidence="7" type="ORF">AAE021_17410</name>
</gene>
<keyword evidence="2" id="KW-1003">Cell membrane</keyword>
<evidence type="ECO:0000256" key="4">
    <source>
        <dbReference type="ARBA" id="ARBA00022989"/>
    </source>
</evidence>
<accession>A0ABZ2ZUP8</accession>
<dbReference type="Proteomes" id="UP001448858">
    <property type="component" value="Chromosome"/>
</dbReference>
<dbReference type="RefSeq" id="WP_342023550.1">
    <property type="nucleotide sequence ID" value="NZ_CP151657.1"/>
</dbReference>
<feature type="transmembrane region" description="Helical" evidence="6">
    <location>
        <begin position="39"/>
        <end position="60"/>
    </location>
</feature>
<keyword evidence="5 6" id="KW-0472">Membrane</keyword>